<evidence type="ECO:0000313" key="4">
    <source>
        <dbReference type="Proteomes" id="UP000295132"/>
    </source>
</evidence>
<keyword evidence="1" id="KW-0175">Coiled coil</keyword>
<dbReference type="AlphaFoldDB" id="A0A4R5W255"/>
<dbReference type="Pfam" id="PF14147">
    <property type="entry name" value="Spore_YhaL"/>
    <property type="match status" value="1"/>
</dbReference>
<evidence type="ECO:0000313" key="5">
    <source>
        <dbReference type="Proteomes" id="UP001178888"/>
    </source>
</evidence>
<reference evidence="3 4" key="1">
    <citation type="submission" date="2019-03" db="EMBL/GenBank/DDBJ databases">
        <title>Bacillus niacini sp. nov. a Nicotinate-Metabolizing Mesophile Isolated from Soil.</title>
        <authorList>
            <person name="Zhang G."/>
        </authorList>
    </citation>
    <scope>NUCLEOTIDE SEQUENCE [LARGE SCALE GENOMIC DNA]</scope>
    <source>
        <strain evidence="3 4">WN066</strain>
    </source>
</reference>
<dbReference type="EMBL" id="JAVGVR010000001">
    <property type="protein sequence ID" value="MDQ6596362.1"/>
    <property type="molecule type" value="Genomic_DNA"/>
</dbReference>
<organism evidence="3 4">
    <name type="scientific">Bacillus salipaludis</name>
    <dbReference type="NCBI Taxonomy" id="2547811"/>
    <lineage>
        <taxon>Bacteria</taxon>
        <taxon>Bacillati</taxon>
        <taxon>Bacillota</taxon>
        <taxon>Bacilli</taxon>
        <taxon>Bacillales</taxon>
        <taxon>Bacillaceae</taxon>
        <taxon>Bacillus</taxon>
    </lineage>
</organism>
<keyword evidence="5" id="KW-1185">Reference proteome</keyword>
<protein>
    <submittedName>
        <fullName evidence="3">SigE-dependent sporulation protein</fullName>
    </submittedName>
    <submittedName>
        <fullName evidence="2">Sporulation YhaL family protein</fullName>
    </submittedName>
</protein>
<comment type="caution">
    <text evidence="3">The sequence shown here is derived from an EMBL/GenBank/DDBJ whole genome shotgun (WGS) entry which is preliminary data.</text>
</comment>
<reference evidence="2" key="2">
    <citation type="submission" date="2023-08" db="EMBL/GenBank/DDBJ databases">
        <title>Nitrogen cycling bacteria in agricultural field soils.</title>
        <authorList>
            <person name="Jang J."/>
        </authorList>
    </citation>
    <scope>NUCLEOTIDE SEQUENCE</scope>
    <source>
        <strain evidence="2">PS3-36</strain>
    </source>
</reference>
<dbReference type="Proteomes" id="UP000295132">
    <property type="component" value="Unassembled WGS sequence"/>
</dbReference>
<accession>A0A4R5W255</accession>
<dbReference type="InterPro" id="IPR025428">
    <property type="entry name" value="Spore_YhaL"/>
</dbReference>
<dbReference type="Proteomes" id="UP001178888">
    <property type="component" value="Unassembled WGS sequence"/>
</dbReference>
<evidence type="ECO:0000313" key="3">
    <source>
        <dbReference type="EMBL" id="TDK65154.1"/>
    </source>
</evidence>
<evidence type="ECO:0000256" key="1">
    <source>
        <dbReference type="SAM" id="Coils"/>
    </source>
</evidence>
<dbReference type="RefSeq" id="WP_133332732.1">
    <property type="nucleotide sequence ID" value="NZ_JARMCE010000025.1"/>
</dbReference>
<proteinExistence type="predicted"/>
<gene>
    <name evidence="3" type="ORF">E2K98_02645</name>
    <name evidence="2" type="ORF">RCG21_08210</name>
</gene>
<feature type="coiled-coil region" evidence="1">
    <location>
        <begin position="26"/>
        <end position="53"/>
    </location>
</feature>
<evidence type="ECO:0000313" key="2">
    <source>
        <dbReference type="EMBL" id="MDQ6596362.1"/>
    </source>
</evidence>
<sequence length="62" mass="7029">MSIPIWVFAVVAGIVISALMAIKTGREEHQLEMESIEKEGEIYLERLEKEKERREGEKAAGV</sequence>
<dbReference type="EMBL" id="SMYO01000001">
    <property type="protein sequence ID" value="TDK65154.1"/>
    <property type="molecule type" value="Genomic_DNA"/>
</dbReference>
<name>A0A4R5W255_9BACI</name>